<dbReference type="GeneID" id="59285064"/>
<evidence type="ECO:0000256" key="1">
    <source>
        <dbReference type="SAM" id="MobiDB-lite"/>
    </source>
</evidence>
<organism evidence="2 3">
    <name type="scientific">Letharia columbiana</name>
    <dbReference type="NCBI Taxonomy" id="112416"/>
    <lineage>
        <taxon>Eukaryota</taxon>
        <taxon>Fungi</taxon>
        <taxon>Dikarya</taxon>
        <taxon>Ascomycota</taxon>
        <taxon>Pezizomycotina</taxon>
        <taxon>Lecanoromycetes</taxon>
        <taxon>OSLEUM clade</taxon>
        <taxon>Lecanoromycetidae</taxon>
        <taxon>Lecanorales</taxon>
        <taxon>Lecanorineae</taxon>
        <taxon>Parmeliaceae</taxon>
        <taxon>Letharia</taxon>
    </lineage>
</organism>
<dbReference type="EMBL" id="JACCJC010000009">
    <property type="protein sequence ID" value="KAF6238429.1"/>
    <property type="molecule type" value="Genomic_DNA"/>
</dbReference>
<proteinExistence type="predicted"/>
<evidence type="ECO:0000313" key="3">
    <source>
        <dbReference type="Proteomes" id="UP000578531"/>
    </source>
</evidence>
<protein>
    <submittedName>
        <fullName evidence="2">Uncharacterized protein</fullName>
    </submittedName>
</protein>
<feature type="region of interest" description="Disordered" evidence="1">
    <location>
        <begin position="147"/>
        <end position="167"/>
    </location>
</feature>
<dbReference type="AlphaFoldDB" id="A0A8H6G0Z0"/>
<evidence type="ECO:0000313" key="2">
    <source>
        <dbReference type="EMBL" id="KAF6238429.1"/>
    </source>
</evidence>
<name>A0A8H6G0Z0_9LECA</name>
<accession>A0A8H6G0Z0</accession>
<reference evidence="2 3" key="1">
    <citation type="journal article" date="2020" name="Genomics">
        <title>Complete, high-quality genomes from long-read metagenomic sequencing of two wolf lichen thalli reveals enigmatic genome architecture.</title>
        <authorList>
            <person name="McKenzie S.K."/>
            <person name="Walston R.F."/>
            <person name="Allen J.L."/>
        </authorList>
    </citation>
    <scope>NUCLEOTIDE SEQUENCE [LARGE SCALE GENOMIC DNA]</scope>
    <source>
        <strain evidence="2">WasteWater2</strain>
    </source>
</reference>
<comment type="caution">
    <text evidence="2">The sequence shown here is derived from an EMBL/GenBank/DDBJ whole genome shotgun (WGS) entry which is preliminary data.</text>
</comment>
<dbReference type="RefSeq" id="XP_037167731.1">
    <property type="nucleotide sequence ID" value="XM_037305323.1"/>
</dbReference>
<keyword evidence="3" id="KW-1185">Reference proteome</keyword>
<dbReference type="Proteomes" id="UP000578531">
    <property type="component" value="Unassembled WGS sequence"/>
</dbReference>
<gene>
    <name evidence="2" type="ORF">HO173_003396</name>
</gene>
<sequence>MDEILNVLYSLRSPTDQRLRGKLAEIISIAIKLWGALRKDGCRVDFDYDPSSGDWQEWDFVDDVATNGSMAATSPSEIPVDQLPSKSFMLFPRITGSFGCASPRILHAGSALPHDSPAFQTGLQEIEHINHATKEFKRYLCRGSSAQSSPVIGKRQGDWPALHGGNN</sequence>
<dbReference type="OrthoDB" id="5319559at2759"/>